<dbReference type="OrthoDB" id="196847at2759"/>
<dbReference type="InterPro" id="IPR011054">
    <property type="entry name" value="Rudment_hybrid_motif"/>
</dbReference>
<evidence type="ECO:0000256" key="4">
    <source>
        <dbReference type="ARBA" id="ARBA00022840"/>
    </source>
</evidence>
<dbReference type="SUPFAM" id="SSF56059">
    <property type="entry name" value="Glutathione synthetase ATP-binding domain-like"/>
    <property type="match status" value="1"/>
</dbReference>
<dbReference type="Proteomes" id="UP000054498">
    <property type="component" value="Unassembled WGS sequence"/>
</dbReference>
<dbReference type="Gene3D" id="3.30.470.20">
    <property type="entry name" value="ATP-grasp fold, B domain"/>
    <property type="match status" value="1"/>
</dbReference>
<dbReference type="InterPro" id="IPR016185">
    <property type="entry name" value="PreATP-grasp_dom_sf"/>
</dbReference>
<dbReference type="EC" id="6.4.1.2" evidence="10"/>
<dbReference type="Gene3D" id="3.90.1770.10">
    <property type="entry name" value="PreATP-grasp domain"/>
    <property type="match status" value="1"/>
</dbReference>
<dbReference type="GO" id="GO:0006633">
    <property type="term" value="P:fatty acid biosynthetic process"/>
    <property type="evidence" value="ECO:0007669"/>
    <property type="project" value="TreeGrafter"/>
</dbReference>
<feature type="domain" description="Biotin carboxylation" evidence="9">
    <location>
        <begin position="79"/>
        <end position="562"/>
    </location>
</feature>
<dbReference type="InterPro" id="IPR005479">
    <property type="entry name" value="CPAse_ATP-bd"/>
</dbReference>
<dbReference type="GO" id="GO:0046872">
    <property type="term" value="F:metal ion binding"/>
    <property type="evidence" value="ECO:0007669"/>
    <property type="project" value="InterPro"/>
</dbReference>
<feature type="region of interest" description="Disordered" evidence="7">
    <location>
        <begin position="1"/>
        <end position="29"/>
    </location>
</feature>
<name>A0A0D2M6M5_9CHLO</name>
<proteinExistence type="predicted"/>
<dbReference type="InterPro" id="IPR005482">
    <property type="entry name" value="Biotin_COase_C"/>
</dbReference>
<dbReference type="Gene3D" id="3.30.1490.20">
    <property type="entry name" value="ATP-grasp fold, A domain"/>
    <property type="match status" value="1"/>
</dbReference>
<sequence>MAPAEPAAKRAASGDLDAAANGDGMPPVMADGRCNSRALSFSELQSAGANPQRRGLPKRAPSLTKLVDDLVDELKGDKSINSVLVANNGLGAVKFMRSIRSWANQTFGNSRAIALVAMATPEDIRINAEHVTLADQFVEVPGGTNNNNYANVKLIVQVAERAGVDAVWPGWGHASENPELPEALAARGIRFLGPPAAAMAALGDKIGSTILAQAAGVPTLPWSGSGVAISYEDCGGVIPQDTYDQACVFTLDEAIEACAKIGYPVMLKASWGGGGKGIRKVQSDEDVRAVFKQIQGEVPGSPIFAMKLAPLSRHLEVQLIADRHGNVVSLFTRDCSVQRRHQKIVEEGPALAASQEMLRDMERCARALARSVGYQGAATVEYLYSIEEKKYYFLELNPRLQVEHPVTEGITNVNIPSVQLLIAMGVPLWRIPQIRATFAGLEAKLEPEQFDMEATPQRLPDSHVVAVRITSENANNGFKPTAGHIDELMFKPTPEVWGYFSVKGGGGIHEFSDSQFGHLFAKGETREAAIRAMVVALRDVRVRGEIHTIIDYAVDMLTSPLL</sequence>
<dbReference type="Pfam" id="PF00289">
    <property type="entry name" value="Biotin_carb_N"/>
    <property type="match status" value="1"/>
</dbReference>
<feature type="domain" description="ATP-grasp" evidence="8">
    <location>
        <begin position="232"/>
        <end position="424"/>
    </location>
</feature>
<keyword evidence="2 10" id="KW-0436">Ligase</keyword>
<dbReference type="InterPro" id="IPR049076">
    <property type="entry name" value="ACCA"/>
</dbReference>
<reference evidence="10 11" key="1">
    <citation type="journal article" date="2013" name="BMC Genomics">
        <title>Reconstruction of the lipid metabolism for the microalga Monoraphidium neglectum from its genome sequence reveals characteristics suitable for biofuel production.</title>
        <authorList>
            <person name="Bogen C."/>
            <person name="Al-Dilaimi A."/>
            <person name="Albersmeier A."/>
            <person name="Wichmann J."/>
            <person name="Grundmann M."/>
            <person name="Rupp O."/>
            <person name="Lauersen K.J."/>
            <person name="Blifernez-Klassen O."/>
            <person name="Kalinowski J."/>
            <person name="Goesmann A."/>
            <person name="Mussgnug J.H."/>
            <person name="Kruse O."/>
        </authorList>
    </citation>
    <scope>NUCLEOTIDE SEQUENCE [LARGE SCALE GENOMIC DNA]</scope>
    <source>
        <strain evidence="10 11">SAG 48.87</strain>
    </source>
</reference>
<organism evidence="10 11">
    <name type="scientific">Monoraphidium neglectum</name>
    <dbReference type="NCBI Taxonomy" id="145388"/>
    <lineage>
        <taxon>Eukaryota</taxon>
        <taxon>Viridiplantae</taxon>
        <taxon>Chlorophyta</taxon>
        <taxon>core chlorophytes</taxon>
        <taxon>Chlorophyceae</taxon>
        <taxon>CS clade</taxon>
        <taxon>Sphaeropleales</taxon>
        <taxon>Selenastraceae</taxon>
        <taxon>Monoraphidium</taxon>
    </lineage>
</organism>
<feature type="compositionally biased region" description="Low complexity" evidence="7">
    <location>
        <begin position="1"/>
        <end position="11"/>
    </location>
</feature>
<keyword evidence="5" id="KW-0092">Biotin</keyword>
<dbReference type="KEGG" id="mng:MNEG_11080"/>
<dbReference type="InterPro" id="IPR011761">
    <property type="entry name" value="ATP-grasp"/>
</dbReference>
<evidence type="ECO:0000256" key="5">
    <source>
        <dbReference type="ARBA" id="ARBA00023267"/>
    </source>
</evidence>
<evidence type="ECO:0000256" key="1">
    <source>
        <dbReference type="ARBA" id="ARBA00001953"/>
    </source>
</evidence>
<dbReference type="Pfam" id="PF02786">
    <property type="entry name" value="CPSase_L_D2"/>
    <property type="match status" value="1"/>
</dbReference>
<dbReference type="FunFam" id="3.30.1490.20:FF:000003">
    <property type="entry name" value="acetyl-CoA carboxylase isoform X1"/>
    <property type="match status" value="1"/>
</dbReference>
<dbReference type="GO" id="GO:0005524">
    <property type="term" value="F:ATP binding"/>
    <property type="evidence" value="ECO:0007669"/>
    <property type="project" value="UniProtKB-UniRule"/>
</dbReference>
<dbReference type="FunFam" id="3.40.50.20:FF:000005">
    <property type="entry name" value="acetyl-CoA carboxylase isoform X2"/>
    <property type="match status" value="1"/>
</dbReference>
<dbReference type="EMBL" id="KK102802">
    <property type="protein sequence ID" value="KIY96881.1"/>
    <property type="molecule type" value="Genomic_DNA"/>
</dbReference>
<evidence type="ECO:0000259" key="9">
    <source>
        <dbReference type="PROSITE" id="PS50979"/>
    </source>
</evidence>
<dbReference type="RefSeq" id="XP_013895901.1">
    <property type="nucleotide sequence ID" value="XM_014040447.1"/>
</dbReference>
<dbReference type="AlphaFoldDB" id="A0A0D2M6M5"/>
<dbReference type="SMART" id="SM00878">
    <property type="entry name" value="Biotin_carb_C"/>
    <property type="match status" value="1"/>
</dbReference>
<dbReference type="PANTHER" id="PTHR45728">
    <property type="entry name" value="ACETYL-COA CARBOXYLASE, ISOFORM A"/>
    <property type="match status" value="1"/>
</dbReference>
<accession>A0A0D2M6M5</accession>
<dbReference type="PROSITE" id="PS50979">
    <property type="entry name" value="BC"/>
    <property type="match status" value="1"/>
</dbReference>
<dbReference type="SUPFAM" id="SSF51246">
    <property type="entry name" value="Rudiment single hybrid motif"/>
    <property type="match status" value="1"/>
</dbReference>
<dbReference type="PROSITE" id="PS50975">
    <property type="entry name" value="ATP_GRASP"/>
    <property type="match status" value="1"/>
</dbReference>
<dbReference type="SUPFAM" id="SSF52440">
    <property type="entry name" value="PreATP-grasp domain"/>
    <property type="match status" value="1"/>
</dbReference>
<evidence type="ECO:0000256" key="6">
    <source>
        <dbReference type="PROSITE-ProRule" id="PRU00409"/>
    </source>
</evidence>
<dbReference type="GO" id="GO:0003989">
    <property type="term" value="F:acetyl-CoA carboxylase activity"/>
    <property type="evidence" value="ECO:0007669"/>
    <property type="project" value="UniProtKB-EC"/>
</dbReference>
<keyword evidence="3 6" id="KW-0547">Nucleotide-binding</keyword>
<protein>
    <submittedName>
        <fullName evidence="10">Acetyl-CoA carboxylase / biotin carboxylase</fullName>
        <ecNumber evidence="10">6.4.1.2</ecNumber>
    </submittedName>
</protein>
<dbReference type="Pfam" id="PF02785">
    <property type="entry name" value="Biotin_carb_C"/>
    <property type="match status" value="1"/>
</dbReference>
<keyword evidence="11" id="KW-1185">Reference proteome</keyword>
<evidence type="ECO:0000259" key="8">
    <source>
        <dbReference type="PROSITE" id="PS50975"/>
    </source>
</evidence>
<dbReference type="GeneID" id="25728307"/>
<keyword evidence="4 6" id="KW-0067">ATP-binding</keyword>
<dbReference type="PANTHER" id="PTHR45728:SF3">
    <property type="entry name" value="ACETYL-COA CARBOXYLASE"/>
    <property type="match status" value="1"/>
</dbReference>
<evidence type="ECO:0000313" key="10">
    <source>
        <dbReference type="EMBL" id="KIY96881.1"/>
    </source>
</evidence>
<dbReference type="PROSITE" id="PS00867">
    <property type="entry name" value="CPSASE_2"/>
    <property type="match status" value="1"/>
</dbReference>
<dbReference type="InterPro" id="IPR011764">
    <property type="entry name" value="Biotin_carboxylation_dom"/>
</dbReference>
<dbReference type="InterPro" id="IPR005481">
    <property type="entry name" value="BC-like_N"/>
</dbReference>
<comment type="cofactor">
    <cofactor evidence="1">
        <name>biotin</name>
        <dbReference type="ChEBI" id="CHEBI:57586"/>
    </cofactor>
</comment>
<dbReference type="InterPro" id="IPR013815">
    <property type="entry name" value="ATP_grasp_subdomain_1"/>
</dbReference>
<dbReference type="STRING" id="145388.A0A0D2M6M5"/>
<evidence type="ECO:0000256" key="3">
    <source>
        <dbReference type="ARBA" id="ARBA00022741"/>
    </source>
</evidence>
<dbReference type="Gene3D" id="3.40.50.20">
    <property type="match status" value="1"/>
</dbReference>
<evidence type="ECO:0000313" key="11">
    <source>
        <dbReference type="Proteomes" id="UP000054498"/>
    </source>
</evidence>
<gene>
    <name evidence="10" type="ORF">MNEG_11080</name>
</gene>
<evidence type="ECO:0000256" key="2">
    <source>
        <dbReference type="ARBA" id="ARBA00022598"/>
    </source>
</evidence>
<dbReference type="PROSITE" id="PS00866">
    <property type="entry name" value="CPSASE_1"/>
    <property type="match status" value="1"/>
</dbReference>
<evidence type="ECO:0000256" key="7">
    <source>
        <dbReference type="SAM" id="MobiDB-lite"/>
    </source>
</evidence>